<name>A0A164P8L5_9AGAM</name>
<keyword evidence="1" id="KW-0812">Transmembrane</keyword>
<sequence>MDSVDPEAQQLGSVAPNAEGAFIRSQWIFTGLQVLGGQIALPVLLATFICVKGLQRNFVIKSFCLTWIISSISYCLELYAFHFVLPKFRNDNILEPSTDVLCLHQAALINGCLTITLIAYLFSSVTYFIVFLLEVSILFKLKQRARDFGKEYGASLSHTFVRMGIFSIYRTIIILAVPLQILSMPGTAFLGENNSPGTWFDILDATGPLMAFLILASRLDVRAKWNVLLPSERAALKRKVVIEALENGGEHPNISRLTVQFSLMSNLASYNASARKARAAQHCSTAIIA</sequence>
<proteinExistence type="predicted"/>
<keyword evidence="1" id="KW-1133">Transmembrane helix</keyword>
<dbReference type="EMBL" id="KV419436">
    <property type="protein sequence ID" value="KZS88477.1"/>
    <property type="molecule type" value="Genomic_DNA"/>
</dbReference>
<accession>A0A164P8L5</accession>
<feature type="transmembrane region" description="Helical" evidence="1">
    <location>
        <begin position="199"/>
        <end position="216"/>
    </location>
</feature>
<keyword evidence="1" id="KW-0472">Membrane</keyword>
<gene>
    <name evidence="2" type="ORF">SISNIDRAFT_490077</name>
</gene>
<feature type="transmembrane region" description="Helical" evidence="1">
    <location>
        <begin position="117"/>
        <end position="139"/>
    </location>
</feature>
<evidence type="ECO:0000256" key="1">
    <source>
        <dbReference type="SAM" id="Phobius"/>
    </source>
</evidence>
<protein>
    <submittedName>
        <fullName evidence="2">Uncharacterized protein</fullName>
    </submittedName>
</protein>
<evidence type="ECO:0000313" key="2">
    <source>
        <dbReference type="EMBL" id="KZS88477.1"/>
    </source>
</evidence>
<reference evidence="2 3" key="1">
    <citation type="journal article" date="2016" name="Mol. Biol. Evol.">
        <title>Comparative Genomics of Early-Diverging Mushroom-Forming Fungi Provides Insights into the Origins of Lignocellulose Decay Capabilities.</title>
        <authorList>
            <person name="Nagy L.G."/>
            <person name="Riley R."/>
            <person name="Tritt A."/>
            <person name="Adam C."/>
            <person name="Daum C."/>
            <person name="Floudas D."/>
            <person name="Sun H."/>
            <person name="Yadav J.S."/>
            <person name="Pangilinan J."/>
            <person name="Larsson K.H."/>
            <person name="Matsuura K."/>
            <person name="Barry K."/>
            <person name="Labutti K."/>
            <person name="Kuo R."/>
            <person name="Ohm R.A."/>
            <person name="Bhattacharya S.S."/>
            <person name="Shirouzu T."/>
            <person name="Yoshinaga Y."/>
            <person name="Martin F.M."/>
            <person name="Grigoriev I.V."/>
            <person name="Hibbett D.S."/>
        </authorList>
    </citation>
    <scope>NUCLEOTIDE SEQUENCE [LARGE SCALE GENOMIC DNA]</scope>
    <source>
        <strain evidence="2 3">HHB9708</strain>
    </source>
</reference>
<dbReference type="AlphaFoldDB" id="A0A164P8L5"/>
<feature type="transmembrane region" description="Helical" evidence="1">
    <location>
        <begin position="63"/>
        <end position="85"/>
    </location>
</feature>
<feature type="transmembrane region" description="Helical" evidence="1">
    <location>
        <begin position="160"/>
        <end position="179"/>
    </location>
</feature>
<organism evidence="2 3">
    <name type="scientific">Sistotremastrum niveocremeum HHB9708</name>
    <dbReference type="NCBI Taxonomy" id="1314777"/>
    <lineage>
        <taxon>Eukaryota</taxon>
        <taxon>Fungi</taxon>
        <taxon>Dikarya</taxon>
        <taxon>Basidiomycota</taxon>
        <taxon>Agaricomycotina</taxon>
        <taxon>Agaricomycetes</taxon>
        <taxon>Sistotremastrales</taxon>
        <taxon>Sistotremastraceae</taxon>
        <taxon>Sertulicium</taxon>
        <taxon>Sertulicium niveocremeum</taxon>
    </lineage>
</organism>
<dbReference type="OrthoDB" id="3046318at2759"/>
<evidence type="ECO:0000313" key="3">
    <source>
        <dbReference type="Proteomes" id="UP000076722"/>
    </source>
</evidence>
<dbReference type="Proteomes" id="UP000076722">
    <property type="component" value="Unassembled WGS sequence"/>
</dbReference>
<keyword evidence="3" id="KW-1185">Reference proteome</keyword>
<feature type="transmembrane region" description="Helical" evidence="1">
    <location>
        <begin position="27"/>
        <end position="51"/>
    </location>
</feature>